<proteinExistence type="predicted"/>
<dbReference type="GO" id="GO:0008830">
    <property type="term" value="F:dTDP-4-dehydrorhamnose 3,5-epimerase activity"/>
    <property type="evidence" value="ECO:0007669"/>
    <property type="project" value="InterPro"/>
</dbReference>
<evidence type="ECO:0000313" key="2">
    <source>
        <dbReference type="EMBL" id="QHU28722.1"/>
    </source>
</evidence>
<dbReference type="InterPro" id="IPR036291">
    <property type="entry name" value="NAD(P)-bd_dom_sf"/>
</dbReference>
<dbReference type="GO" id="GO:0048270">
    <property type="term" value="F:methionine adenosyltransferase regulator activity"/>
    <property type="evidence" value="ECO:0007669"/>
    <property type="project" value="TreeGrafter"/>
</dbReference>
<dbReference type="Pfam" id="PF01370">
    <property type="entry name" value="Epimerase"/>
    <property type="match status" value="1"/>
</dbReference>
<dbReference type="SUPFAM" id="SSF51735">
    <property type="entry name" value="NAD(P)-binding Rossmann-fold domains"/>
    <property type="match status" value="1"/>
</dbReference>
<dbReference type="InterPro" id="IPR001509">
    <property type="entry name" value="Epimerase_deHydtase"/>
</dbReference>
<reference evidence="2" key="1">
    <citation type="journal article" date="2020" name="Nature">
        <title>Giant virus diversity and host interactions through global metagenomics.</title>
        <authorList>
            <person name="Schulz F."/>
            <person name="Roux S."/>
            <person name="Paez-Espino D."/>
            <person name="Jungbluth S."/>
            <person name="Walsh D.A."/>
            <person name="Denef V.J."/>
            <person name="McMahon K.D."/>
            <person name="Konstantinidis K.T."/>
            <person name="Eloe-Fadrosh E.A."/>
            <person name="Kyrpides N.C."/>
            <person name="Woyke T."/>
        </authorList>
    </citation>
    <scope>NUCLEOTIDE SEQUENCE</scope>
    <source>
        <strain evidence="2">GVMAG-M-3300027791-30</strain>
    </source>
</reference>
<dbReference type="InterPro" id="IPR000888">
    <property type="entry name" value="RmlC-like"/>
</dbReference>
<dbReference type="AlphaFoldDB" id="A0A6C0LHU3"/>
<protein>
    <recommendedName>
        <fullName evidence="1">NAD-dependent epimerase/dehydratase domain-containing protein</fullName>
    </recommendedName>
</protein>
<dbReference type="EMBL" id="MN740474">
    <property type="protein sequence ID" value="QHU28722.1"/>
    <property type="molecule type" value="Genomic_DNA"/>
</dbReference>
<dbReference type="GO" id="GO:0048269">
    <property type="term" value="C:methionine adenosyltransferase complex"/>
    <property type="evidence" value="ECO:0007669"/>
    <property type="project" value="TreeGrafter"/>
</dbReference>
<dbReference type="Gene3D" id="3.40.50.720">
    <property type="entry name" value="NAD(P)-binding Rossmann-like Domain"/>
    <property type="match status" value="1"/>
</dbReference>
<dbReference type="PANTHER" id="PTHR10491">
    <property type="entry name" value="DTDP-4-DEHYDRORHAMNOSE REDUCTASE"/>
    <property type="match status" value="1"/>
</dbReference>
<organism evidence="2">
    <name type="scientific">viral metagenome</name>
    <dbReference type="NCBI Taxonomy" id="1070528"/>
    <lineage>
        <taxon>unclassified sequences</taxon>
        <taxon>metagenomes</taxon>
        <taxon>organismal metagenomes</taxon>
    </lineage>
</organism>
<dbReference type="InterPro" id="IPR011051">
    <property type="entry name" value="RmlC_Cupin_sf"/>
</dbReference>
<dbReference type="PANTHER" id="PTHR10491:SF4">
    <property type="entry name" value="METHIONINE ADENOSYLTRANSFERASE 2 SUBUNIT BETA"/>
    <property type="match status" value="1"/>
</dbReference>
<dbReference type="GO" id="GO:0006556">
    <property type="term" value="P:S-adenosylmethionine biosynthetic process"/>
    <property type="evidence" value="ECO:0007669"/>
    <property type="project" value="TreeGrafter"/>
</dbReference>
<dbReference type="InterPro" id="IPR014710">
    <property type="entry name" value="RmlC-like_jellyroll"/>
</dbReference>
<feature type="domain" description="NAD-dependent epimerase/dehydratase" evidence="1">
    <location>
        <begin position="155"/>
        <end position="290"/>
    </location>
</feature>
<dbReference type="Gene3D" id="2.60.120.10">
    <property type="entry name" value="Jelly Rolls"/>
    <property type="match status" value="1"/>
</dbReference>
<dbReference type="InterPro" id="IPR005913">
    <property type="entry name" value="dTDP_dehydrorham_reduct"/>
</dbReference>
<evidence type="ECO:0000259" key="1">
    <source>
        <dbReference type="Pfam" id="PF01370"/>
    </source>
</evidence>
<name>A0A6C0LHU3_9ZZZZ</name>
<dbReference type="SUPFAM" id="SSF51182">
    <property type="entry name" value="RmlC-like cupins"/>
    <property type="match status" value="1"/>
</dbReference>
<accession>A0A6C0LHU3</accession>
<sequence>MYKDNRGYLIFPIKDNKYMDKKTVNTSKDCTYSVNKKNVFRGLHINTFGKLITCISGNFIDIMVNMETYEVKYYDIKPGDQVYCPGGFGHGFISLEDNSVLSYHCEGYFGNEVGGLLNYKDPILNIKLPNYINESDIIINEKDSTAPFLQFDYFLLGVNGFIGSNILCELHKQNKKVLCLKQRMENLKEIKKLIEFYRPKYFINCAGLTGIPNTSWCNTHQNETLMTNVINQINILNLCNEYSVHCTLIGSGAIFKSSKTPKFSYSIGDLNDYNNYYSKCRIMLEEQIKPFKNCMLLRVNYPFSFKKKSLKNNKNLVLKLLKYENIENISLSVTNLDSLCPIIPEMIENNETGIYNFVNSGQLNMIDFYTIICKKIDITIKKPIIDTNRESIKIIPDKLDKYNIKEIYASLNK</sequence>
<dbReference type="Pfam" id="PF00908">
    <property type="entry name" value="dTDP_sugar_isom"/>
    <property type="match status" value="1"/>
</dbReference>